<dbReference type="SMART" id="SM00448">
    <property type="entry name" value="REC"/>
    <property type="match status" value="1"/>
</dbReference>
<accession>A0A7G9SS68</accession>
<dbReference type="PANTHER" id="PTHR44520:SF1">
    <property type="entry name" value="TWO-COMPONENT SYSTEM REGULATORY PROTEIN"/>
    <property type="match status" value="1"/>
</dbReference>
<feature type="domain" description="Response regulatory" evidence="2">
    <location>
        <begin position="7"/>
        <end position="134"/>
    </location>
</feature>
<name>A0A7G9SS68_9GAMM</name>
<dbReference type="CDD" id="cd17557">
    <property type="entry name" value="REC_Rcp-like"/>
    <property type="match status" value="1"/>
</dbReference>
<protein>
    <submittedName>
        <fullName evidence="3">Response regulator</fullName>
    </submittedName>
</protein>
<dbReference type="RefSeq" id="WP_187553209.1">
    <property type="nucleotide sequence ID" value="NZ_BMZL01000001.1"/>
</dbReference>
<dbReference type="InterPro" id="IPR001789">
    <property type="entry name" value="Sig_transdc_resp-reg_receiver"/>
</dbReference>
<evidence type="ECO:0000313" key="4">
    <source>
        <dbReference type="Proteomes" id="UP000515804"/>
    </source>
</evidence>
<proteinExistence type="predicted"/>
<keyword evidence="4" id="KW-1185">Reference proteome</keyword>
<dbReference type="PROSITE" id="PS50110">
    <property type="entry name" value="RESPONSE_REGULATORY"/>
    <property type="match status" value="1"/>
</dbReference>
<dbReference type="KEGG" id="tcn:H9L16_03515"/>
<dbReference type="SUPFAM" id="SSF52172">
    <property type="entry name" value="CheY-like"/>
    <property type="match status" value="1"/>
</dbReference>
<dbReference type="EMBL" id="CP060719">
    <property type="protein sequence ID" value="QNN70693.1"/>
    <property type="molecule type" value="Genomic_DNA"/>
</dbReference>
<dbReference type="Pfam" id="PF00072">
    <property type="entry name" value="Response_reg"/>
    <property type="match status" value="1"/>
</dbReference>
<dbReference type="InterPro" id="IPR052893">
    <property type="entry name" value="TCS_response_regulator"/>
</dbReference>
<organism evidence="3 4">
    <name type="scientific">Thermomonas carbonis</name>
    <dbReference type="NCBI Taxonomy" id="1463158"/>
    <lineage>
        <taxon>Bacteria</taxon>
        <taxon>Pseudomonadati</taxon>
        <taxon>Pseudomonadota</taxon>
        <taxon>Gammaproteobacteria</taxon>
        <taxon>Lysobacterales</taxon>
        <taxon>Lysobacteraceae</taxon>
        <taxon>Thermomonas</taxon>
    </lineage>
</organism>
<dbReference type="Proteomes" id="UP000515804">
    <property type="component" value="Chromosome"/>
</dbReference>
<dbReference type="AlphaFoldDB" id="A0A7G9SS68"/>
<feature type="modified residue" description="4-aspartylphosphate" evidence="1">
    <location>
        <position position="67"/>
    </location>
</feature>
<dbReference type="GO" id="GO:0000160">
    <property type="term" value="P:phosphorelay signal transduction system"/>
    <property type="evidence" value="ECO:0007669"/>
    <property type="project" value="InterPro"/>
</dbReference>
<evidence type="ECO:0000313" key="3">
    <source>
        <dbReference type="EMBL" id="QNN70693.1"/>
    </source>
</evidence>
<reference evidence="3 4" key="1">
    <citation type="submission" date="2020-08" db="EMBL/GenBank/DDBJ databases">
        <title>Genome sequence of Thermomonas carbonis KCTC 42013T.</title>
        <authorList>
            <person name="Hyun D.-W."/>
            <person name="Bae J.-W."/>
        </authorList>
    </citation>
    <scope>NUCLEOTIDE SEQUENCE [LARGE SCALE GENOMIC DNA]</scope>
    <source>
        <strain evidence="3 4">KCTC 42013</strain>
    </source>
</reference>
<dbReference type="InterPro" id="IPR011006">
    <property type="entry name" value="CheY-like_superfamily"/>
</dbReference>
<gene>
    <name evidence="3" type="ORF">H9L16_03515</name>
</gene>
<evidence type="ECO:0000259" key="2">
    <source>
        <dbReference type="PROSITE" id="PS50110"/>
    </source>
</evidence>
<sequence>MTPTIRSILLAEDSPADAEMAIDALREAHLANPIVHVMDGTEAMDYLHRRGKFADRPEGLPAVLLLDIKMPRMDGLEVLRQLRADENLKRLPVVVLTSSREESDLARSWDLGVNAYVVKPVDSEQFFTAVKTLGRFWAVLNETPTE</sequence>
<evidence type="ECO:0000256" key="1">
    <source>
        <dbReference type="PROSITE-ProRule" id="PRU00169"/>
    </source>
</evidence>
<dbReference type="Gene3D" id="3.40.50.2300">
    <property type="match status" value="1"/>
</dbReference>
<keyword evidence="1" id="KW-0597">Phosphoprotein</keyword>
<dbReference type="PANTHER" id="PTHR44520">
    <property type="entry name" value="RESPONSE REGULATOR RCP1-RELATED"/>
    <property type="match status" value="1"/>
</dbReference>